<keyword evidence="3" id="KW-0805">Transcription regulation</keyword>
<dbReference type="GO" id="GO:0006355">
    <property type="term" value="P:regulation of DNA-templated transcription"/>
    <property type="evidence" value="ECO:0007669"/>
    <property type="project" value="InterPro"/>
</dbReference>
<evidence type="ECO:0000313" key="11">
    <source>
        <dbReference type="Proteomes" id="UP000267017"/>
    </source>
</evidence>
<dbReference type="InterPro" id="IPR036388">
    <property type="entry name" value="WH-like_DNA-bd_sf"/>
</dbReference>
<dbReference type="Pfam" id="PF00072">
    <property type="entry name" value="Response_reg"/>
    <property type="match status" value="1"/>
</dbReference>
<dbReference type="PANTHER" id="PTHR48111:SF1">
    <property type="entry name" value="TWO-COMPONENT RESPONSE REGULATOR ORR33"/>
    <property type="match status" value="1"/>
</dbReference>
<evidence type="ECO:0000256" key="5">
    <source>
        <dbReference type="ARBA" id="ARBA00023163"/>
    </source>
</evidence>
<dbReference type="SUPFAM" id="SSF52172">
    <property type="entry name" value="CheY-like"/>
    <property type="match status" value="1"/>
</dbReference>
<dbReference type="GO" id="GO:0000976">
    <property type="term" value="F:transcription cis-regulatory region binding"/>
    <property type="evidence" value="ECO:0007669"/>
    <property type="project" value="TreeGrafter"/>
</dbReference>
<dbReference type="Gene3D" id="1.10.10.10">
    <property type="entry name" value="Winged helix-like DNA-binding domain superfamily/Winged helix DNA-binding domain"/>
    <property type="match status" value="1"/>
</dbReference>
<feature type="domain" description="Response regulatory" evidence="8">
    <location>
        <begin position="4"/>
        <end position="117"/>
    </location>
</feature>
<evidence type="ECO:0000256" key="7">
    <source>
        <dbReference type="PROSITE-ProRule" id="PRU01091"/>
    </source>
</evidence>
<evidence type="ECO:0000256" key="2">
    <source>
        <dbReference type="ARBA" id="ARBA00023012"/>
    </source>
</evidence>
<reference evidence="10 11" key="1">
    <citation type="submission" date="2018-11" db="EMBL/GenBank/DDBJ databases">
        <title>Genome sequencing of Paenibacillus sp. KCOM 3021 (= ChDC PVNT-B20).</title>
        <authorList>
            <person name="Kook J.-K."/>
            <person name="Park S.-N."/>
            <person name="Lim Y.K."/>
        </authorList>
    </citation>
    <scope>NUCLEOTIDE SEQUENCE [LARGE SCALE GENOMIC DNA]</scope>
    <source>
        <strain evidence="10 11">KCOM 3021</strain>
    </source>
</reference>
<dbReference type="CDD" id="cd00383">
    <property type="entry name" value="trans_reg_C"/>
    <property type="match status" value="1"/>
</dbReference>
<keyword evidence="2" id="KW-0902">Two-component regulatory system</keyword>
<feature type="DNA-binding region" description="OmpR/PhoB-type" evidence="7">
    <location>
        <begin position="128"/>
        <end position="225"/>
    </location>
</feature>
<organism evidence="10 11">
    <name type="scientific">Paenibacillus oralis</name>
    <dbReference type="NCBI Taxonomy" id="2490856"/>
    <lineage>
        <taxon>Bacteria</taxon>
        <taxon>Bacillati</taxon>
        <taxon>Bacillota</taxon>
        <taxon>Bacilli</taxon>
        <taxon>Bacillales</taxon>
        <taxon>Paenibacillaceae</taxon>
        <taxon>Paenibacillus</taxon>
    </lineage>
</organism>
<evidence type="ECO:0000259" key="8">
    <source>
        <dbReference type="PROSITE" id="PS50110"/>
    </source>
</evidence>
<dbReference type="InterPro" id="IPR001867">
    <property type="entry name" value="OmpR/PhoB-type_DNA-bd"/>
</dbReference>
<evidence type="ECO:0000256" key="4">
    <source>
        <dbReference type="ARBA" id="ARBA00023125"/>
    </source>
</evidence>
<evidence type="ECO:0000313" key="10">
    <source>
        <dbReference type="EMBL" id="RRJ65915.1"/>
    </source>
</evidence>
<dbReference type="OrthoDB" id="188184at2"/>
<dbReference type="Proteomes" id="UP000267017">
    <property type="component" value="Unassembled WGS sequence"/>
</dbReference>
<dbReference type="InterPro" id="IPR011006">
    <property type="entry name" value="CheY-like_superfamily"/>
</dbReference>
<name>A0A3P3U6L3_9BACL</name>
<dbReference type="GO" id="GO:0000156">
    <property type="term" value="F:phosphorelay response regulator activity"/>
    <property type="evidence" value="ECO:0007669"/>
    <property type="project" value="TreeGrafter"/>
</dbReference>
<evidence type="ECO:0000256" key="1">
    <source>
        <dbReference type="ARBA" id="ARBA00022553"/>
    </source>
</evidence>
<dbReference type="SMART" id="SM00448">
    <property type="entry name" value="REC"/>
    <property type="match status" value="1"/>
</dbReference>
<protein>
    <submittedName>
        <fullName evidence="10">DNA-binding response regulator</fullName>
    </submittedName>
</protein>
<keyword evidence="4 7" id="KW-0238">DNA-binding</keyword>
<dbReference type="Pfam" id="PF00486">
    <property type="entry name" value="Trans_reg_C"/>
    <property type="match status" value="1"/>
</dbReference>
<dbReference type="EMBL" id="RRCN01000001">
    <property type="protein sequence ID" value="RRJ65915.1"/>
    <property type="molecule type" value="Genomic_DNA"/>
</dbReference>
<keyword evidence="1" id="KW-0597">Phosphoprotein</keyword>
<evidence type="ECO:0000259" key="9">
    <source>
        <dbReference type="PROSITE" id="PS51755"/>
    </source>
</evidence>
<dbReference type="InterPro" id="IPR016032">
    <property type="entry name" value="Sig_transdc_resp-reg_C-effctor"/>
</dbReference>
<dbReference type="PANTHER" id="PTHR48111">
    <property type="entry name" value="REGULATOR OF RPOS"/>
    <property type="match status" value="1"/>
</dbReference>
<keyword evidence="5" id="KW-0804">Transcription</keyword>
<dbReference type="InterPro" id="IPR039420">
    <property type="entry name" value="WalR-like"/>
</dbReference>
<feature type="domain" description="OmpR/PhoB-type" evidence="9">
    <location>
        <begin position="128"/>
        <end position="225"/>
    </location>
</feature>
<dbReference type="InterPro" id="IPR001789">
    <property type="entry name" value="Sig_transdc_resp-reg_receiver"/>
</dbReference>
<accession>A0A3P3U6L3</accession>
<dbReference type="SMART" id="SM00862">
    <property type="entry name" value="Trans_reg_C"/>
    <property type="match status" value="1"/>
</dbReference>
<sequence length="225" mass="25463">MKRKVLLALADTSAGERLRLGLEEAGYEVMQHRNGKDTVRYLEQEFPDLVLLGTDLPDMSAGEILQQVGRFAAYPLILLLREWSTDEVVTGFAAGANDVVSIDVPIAELYARAGQLIALFKRIGDGSLTELSYEDLRMELKSRRVYRGDEAIKLTPKEFDLLLFLLKRAGKVCGREMILQQVWGYDFATGTNVVDVYIRHLRKKIDRGRTQKLLHTVRGTGYMLQ</sequence>
<dbReference type="PROSITE" id="PS51755">
    <property type="entry name" value="OMPR_PHOB"/>
    <property type="match status" value="1"/>
</dbReference>
<dbReference type="SUPFAM" id="SSF46894">
    <property type="entry name" value="C-terminal effector domain of the bipartite response regulators"/>
    <property type="match status" value="1"/>
</dbReference>
<comment type="caution">
    <text evidence="10">The sequence shown here is derived from an EMBL/GenBank/DDBJ whole genome shotgun (WGS) entry which is preliminary data.</text>
</comment>
<comment type="caution">
    <text evidence="6">Lacks conserved residue(s) required for the propagation of feature annotation.</text>
</comment>
<dbReference type="PROSITE" id="PS50110">
    <property type="entry name" value="RESPONSE_REGULATORY"/>
    <property type="match status" value="1"/>
</dbReference>
<dbReference type="FunFam" id="1.10.10.10:FF:000005">
    <property type="entry name" value="Two-component system response regulator"/>
    <property type="match status" value="1"/>
</dbReference>
<dbReference type="GO" id="GO:0005829">
    <property type="term" value="C:cytosol"/>
    <property type="evidence" value="ECO:0007669"/>
    <property type="project" value="TreeGrafter"/>
</dbReference>
<gene>
    <name evidence="10" type="ORF">EHV15_25570</name>
</gene>
<dbReference type="GO" id="GO:0032993">
    <property type="term" value="C:protein-DNA complex"/>
    <property type="evidence" value="ECO:0007669"/>
    <property type="project" value="TreeGrafter"/>
</dbReference>
<dbReference type="AlphaFoldDB" id="A0A3P3U6L3"/>
<keyword evidence="11" id="KW-1185">Reference proteome</keyword>
<proteinExistence type="predicted"/>
<dbReference type="Gene3D" id="3.40.50.2300">
    <property type="match status" value="1"/>
</dbReference>
<evidence type="ECO:0000256" key="3">
    <source>
        <dbReference type="ARBA" id="ARBA00023015"/>
    </source>
</evidence>
<evidence type="ECO:0000256" key="6">
    <source>
        <dbReference type="PROSITE-ProRule" id="PRU00169"/>
    </source>
</evidence>
<dbReference type="RefSeq" id="WP_128633713.1">
    <property type="nucleotide sequence ID" value="NZ_RRCN01000001.1"/>
</dbReference>